<dbReference type="Proteomes" id="UP000325614">
    <property type="component" value="Chromosome"/>
</dbReference>
<proteinExistence type="predicted"/>
<protein>
    <submittedName>
        <fullName evidence="2">Chemotaxis protein CheW</fullName>
    </submittedName>
</protein>
<organism evidence="2 3">
    <name type="scientific">Microvirga thermotolerans</name>
    <dbReference type="NCBI Taxonomy" id="2651334"/>
    <lineage>
        <taxon>Bacteria</taxon>
        <taxon>Pseudomonadati</taxon>
        <taxon>Pseudomonadota</taxon>
        <taxon>Alphaproteobacteria</taxon>
        <taxon>Hyphomicrobiales</taxon>
        <taxon>Methylobacteriaceae</taxon>
        <taxon>Microvirga</taxon>
    </lineage>
</organism>
<dbReference type="GO" id="GO:0006935">
    <property type="term" value="P:chemotaxis"/>
    <property type="evidence" value="ECO:0007669"/>
    <property type="project" value="InterPro"/>
</dbReference>
<dbReference type="Gene3D" id="2.40.50.180">
    <property type="entry name" value="CheA-289, Domain 4"/>
    <property type="match status" value="1"/>
</dbReference>
<evidence type="ECO:0000313" key="3">
    <source>
        <dbReference type="Proteomes" id="UP000325614"/>
    </source>
</evidence>
<dbReference type="SMART" id="SM00260">
    <property type="entry name" value="CheW"/>
    <property type="match status" value="1"/>
</dbReference>
<dbReference type="SUPFAM" id="SSF50341">
    <property type="entry name" value="CheW-like"/>
    <property type="match status" value="1"/>
</dbReference>
<dbReference type="Gene3D" id="2.30.30.40">
    <property type="entry name" value="SH3 Domains"/>
    <property type="match status" value="1"/>
</dbReference>
<dbReference type="InterPro" id="IPR002545">
    <property type="entry name" value="CheW-lke_dom"/>
</dbReference>
<evidence type="ECO:0000259" key="1">
    <source>
        <dbReference type="PROSITE" id="PS50851"/>
    </source>
</evidence>
<dbReference type="RefSeq" id="WP_152584935.1">
    <property type="nucleotide sequence ID" value="NZ_CP045423.1"/>
</dbReference>
<dbReference type="Pfam" id="PF01584">
    <property type="entry name" value="CheW"/>
    <property type="match status" value="1"/>
</dbReference>
<reference evidence="2 3" key="1">
    <citation type="submission" date="2019-10" db="EMBL/GenBank/DDBJ databases">
        <title>Isolation, Identification of Microvirga thermotolerans HR1, a novel thermophilic bacterium and Comparative Genomics of the genus Microvirga.</title>
        <authorList>
            <person name="Li J."/>
            <person name="Zhang W."/>
            <person name="Lin M."/>
            <person name="Wang J."/>
        </authorList>
    </citation>
    <scope>NUCLEOTIDE SEQUENCE [LARGE SCALE GENOMIC DNA]</scope>
    <source>
        <strain evidence="2 3">HR1</strain>
    </source>
</reference>
<dbReference type="PANTHER" id="PTHR22617">
    <property type="entry name" value="CHEMOTAXIS SENSOR HISTIDINE KINASE-RELATED"/>
    <property type="match status" value="1"/>
</dbReference>
<sequence length="199" mass="22067">MAKSLRRKLRQITRTGILSAEERTRRILDERTRRLAERREDATRPGEENRSVLVCKAGQEHFGIPLDEVAEVLPFQTCLPVPGGPAALAGLLGRNGQLLSIIDLGLALGIASAPDEEDGRHLVLLRRFSPKIALRVDRVQAVEAVAPLAHEEGRSFRKEAVSGYAEIRSDIADRERILSLLDMDRLLHPFLQSLPAFGV</sequence>
<accession>A0A5P9JT59</accession>
<dbReference type="PANTHER" id="PTHR22617:SF23">
    <property type="entry name" value="CHEMOTAXIS PROTEIN CHEW"/>
    <property type="match status" value="1"/>
</dbReference>
<dbReference type="EMBL" id="CP045423">
    <property type="protein sequence ID" value="QFU15289.1"/>
    <property type="molecule type" value="Genomic_DNA"/>
</dbReference>
<evidence type="ECO:0000313" key="2">
    <source>
        <dbReference type="EMBL" id="QFU15289.1"/>
    </source>
</evidence>
<gene>
    <name evidence="2" type="ORF">GDR74_03095</name>
</gene>
<dbReference type="GO" id="GO:0005829">
    <property type="term" value="C:cytosol"/>
    <property type="evidence" value="ECO:0007669"/>
    <property type="project" value="TreeGrafter"/>
</dbReference>
<name>A0A5P9JT59_9HYPH</name>
<keyword evidence="3" id="KW-1185">Reference proteome</keyword>
<dbReference type="KEGG" id="mico:GDR74_03095"/>
<feature type="domain" description="CheW-like" evidence="1">
    <location>
        <begin position="49"/>
        <end position="192"/>
    </location>
</feature>
<dbReference type="GO" id="GO:0007165">
    <property type="term" value="P:signal transduction"/>
    <property type="evidence" value="ECO:0007669"/>
    <property type="project" value="InterPro"/>
</dbReference>
<dbReference type="InterPro" id="IPR036061">
    <property type="entry name" value="CheW-like_dom_sf"/>
</dbReference>
<dbReference type="InterPro" id="IPR039315">
    <property type="entry name" value="CheW"/>
</dbReference>
<dbReference type="AlphaFoldDB" id="A0A5P9JT59"/>
<dbReference type="PROSITE" id="PS50851">
    <property type="entry name" value="CHEW"/>
    <property type="match status" value="1"/>
</dbReference>